<dbReference type="EMBL" id="BAAAYX010000001">
    <property type="protein sequence ID" value="GAA3689383.1"/>
    <property type="molecule type" value="Genomic_DNA"/>
</dbReference>
<proteinExistence type="predicted"/>
<keyword evidence="1" id="KW-0812">Transmembrane</keyword>
<comment type="caution">
    <text evidence="2">The sequence shown here is derived from an EMBL/GenBank/DDBJ whole genome shotgun (WGS) entry which is preliminary data.</text>
</comment>
<evidence type="ECO:0000256" key="1">
    <source>
        <dbReference type="SAM" id="Phobius"/>
    </source>
</evidence>
<organism evidence="2 3">
    <name type="scientific">Microlunatus aurantiacus</name>
    <dbReference type="NCBI Taxonomy" id="446786"/>
    <lineage>
        <taxon>Bacteria</taxon>
        <taxon>Bacillati</taxon>
        <taxon>Actinomycetota</taxon>
        <taxon>Actinomycetes</taxon>
        <taxon>Propionibacteriales</taxon>
        <taxon>Propionibacteriaceae</taxon>
        <taxon>Microlunatus</taxon>
    </lineage>
</organism>
<keyword evidence="1" id="KW-1133">Transmembrane helix</keyword>
<dbReference type="RefSeq" id="WP_344810216.1">
    <property type="nucleotide sequence ID" value="NZ_BAAAYX010000001.1"/>
</dbReference>
<dbReference type="Proteomes" id="UP001500051">
    <property type="component" value="Unassembled WGS sequence"/>
</dbReference>
<accession>A0ABP7CF96</accession>
<evidence type="ECO:0000313" key="2">
    <source>
        <dbReference type="EMBL" id="GAA3689383.1"/>
    </source>
</evidence>
<sequence length="67" mass="6715">MITLPLVALLALVAFGLVMWGDEKISGILVGVVLGLALATTPLGPPILHAVKVASETAIAAISAVVQ</sequence>
<protein>
    <submittedName>
        <fullName evidence="2">Uncharacterized protein</fullName>
    </submittedName>
</protein>
<gene>
    <name evidence="2" type="ORF">GCM10022204_00080</name>
</gene>
<feature type="transmembrane region" description="Helical" evidence="1">
    <location>
        <begin position="26"/>
        <end position="44"/>
    </location>
</feature>
<name>A0ABP7CF96_9ACTN</name>
<reference evidence="3" key="1">
    <citation type="journal article" date="2019" name="Int. J. Syst. Evol. Microbiol.">
        <title>The Global Catalogue of Microorganisms (GCM) 10K type strain sequencing project: providing services to taxonomists for standard genome sequencing and annotation.</title>
        <authorList>
            <consortium name="The Broad Institute Genomics Platform"/>
            <consortium name="The Broad Institute Genome Sequencing Center for Infectious Disease"/>
            <person name="Wu L."/>
            <person name="Ma J."/>
        </authorList>
    </citation>
    <scope>NUCLEOTIDE SEQUENCE [LARGE SCALE GENOMIC DNA]</scope>
    <source>
        <strain evidence="3">JCM 16548</strain>
    </source>
</reference>
<keyword evidence="1" id="KW-0472">Membrane</keyword>
<evidence type="ECO:0000313" key="3">
    <source>
        <dbReference type="Proteomes" id="UP001500051"/>
    </source>
</evidence>
<keyword evidence="3" id="KW-1185">Reference proteome</keyword>